<protein>
    <recommendedName>
        <fullName evidence="5">Glutathione S-transferase</fullName>
    </recommendedName>
</protein>
<evidence type="ECO:0000256" key="1">
    <source>
        <dbReference type="ARBA" id="ARBA00007409"/>
    </source>
</evidence>
<dbReference type="SFLD" id="SFLDS00019">
    <property type="entry name" value="Glutathione_Transferase_(cytos"/>
    <property type="match status" value="1"/>
</dbReference>
<dbReference type="AlphaFoldDB" id="A0A0B7KIX8"/>
<feature type="domain" description="GST C-terminal" evidence="3">
    <location>
        <begin position="92"/>
        <end position="220"/>
    </location>
</feature>
<comment type="similarity">
    <text evidence="1">Belongs to the GST superfamily.</text>
</comment>
<reference evidence="4" key="1">
    <citation type="submission" date="2015-01" db="EMBL/GenBank/DDBJ databases">
        <authorList>
            <person name="Durling Mikael"/>
        </authorList>
    </citation>
    <scope>NUCLEOTIDE SEQUENCE</scope>
</reference>
<organism evidence="4">
    <name type="scientific">Bionectria ochroleuca</name>
    <name type="common">Gliocladium roseum</name>
    <dbReference type="NCBI Taxonomy" id="29856"/>
    <lineage>
        <taxon>Eukaryota</taxon>
        <taxon>Fungi</taxon>
        <taxon>Dikarya</taxon>
        <taxon>Ascomycota</taxon>
        <taxon>Pezizomycotina</taxon>
        <taxon>Sordariomycetes</taxon>
        <taxon>Hypocreomycetidae</taxon>
        <taxon>Hypocreales</taxon>
        <taxon>Bionectriaceae</taxon>
        <taxon>Clonostachys</taxon>
    </lineage>
</organism>
<dbReference type="PANTHER" id="PTHR44051">
    <property type="entry name" value="GLUTATHIONE S-TRANSFERASE-RELATED"/>
    <property type="match status" value="1"/>
</dbReference>
<dbReference type="InterPro" id="IPR036282">
    <property type="entry name" value="Glutathione-S-Trfase_C_sf"/>
</dbReference>
<dbReference type="PROSITE" id="PS50405">
    <property type="entry name" value="GST_CTER"/>
    <property type="match status" value="1"/>
</dbReference>
<accession>A0A0B7KIX8</accession>
<dbReference type="Pfam" id="PF00043">
    <property type="entry name" value="GST_C"/>
    <property type="match status" value="1"/>
</dbReference>
<evidence type="ECO:0000259" key="2">
    <source>
        <dbReference type="PROSITE" id="PS50404"/>
    </source>
</evidence>
<dbReference type="Pfam" id="PF13409">
    <property type="entry name" value="GST_N_2"/>
    <property type="match status" value="1"/>
</dbReference>
<dbReference type="InterPro" id="IPR004046">
    <property type="entry name" value="GST_C"/>
</dbReference>
<dbReference type="InterPro" id="IPR010987">
    <property type="entry name" value="Glutathione-S-Trfase_C-like"/>
</dbReference>
<dbReference type="SUPFAM" id="SSF47616">
    <property type="entry name" value="GST C-terminal domain-like"/>
    <property type="match status" value="1"/>
</dbReference>
<dbReference type="SFLD" id="SFLDG00358">
    <property type="entry name" value="Main_(cytGST)"/>
    <property type="match status" value="1"/>
</dbReference>
<sequence length="242" mass="27895">MSATKPIIFYSTARGPVPWRVAIILEELKVPYESKYLETPEMISEPFKSLNPNSKVPAIEDPNTGIRLFEAGAIILYLLDTYDTSGTLHSLSGPDKYLELAWMQFQATEQHMYYSQHAWFLYKHPEHVQSAVDRYEWTIKRTIGMLDEYLKKTGKSYLAGDRVTFADLVFVVTNEIVPQLLPGYDPSEEFPHYAKWNSMLVDRPSFRKIATERAALGQPLGIVDQKHIEDHIWRNDPTNRKG</sequence>
<dbReference type="InterPro" id="IPR036249">
    <property type="entry name" value="Thioredoxin-like_sf"/>
</dbReference>
<dbReference type="EMBL" id="CDPU01000051">
    <property type="protein sequence ID" value="CEO55382.1"/>
    <property type="molecule type" value="Genomic_DNA"/>
</dbReference>
<gene>
    <name evidence="4" type="ORF">BN869_000011440_1</name>
</gene>
<proteinExistence type="inferred from homology"/>
<feature type="domain" description="GST N-terminal" evidence="2">
    <location>
        <begin position="5"/>
        <end position="86"/>
    </location>
</feature>
<evidence type="ECO:0000259" key="3">
    <source>
        <dbReference type="PROSITE" id="PS50405"/>
    </source>
</evidence>
<dbReference type="PROSITE" id="PS50404">
    <property type="entry name" value="GST_NTER"/>
    <property type="match status" value="1"/>
</dbReference>
<dbReference type="SUPFAM" id="SSF52833">
    <property type="entry name" value="Thioredoxin-like"/>
    <property type="match status" value="1"/>
</dbReference>
<dbReference type="Gene3D" id="1.20.1050.130">
    <property type="match status" value="1"/>
</dbReference>
<dbReference type="InterPro" id="IPR040079">
    <property type="entry name" value="Glutathione_S-Trfase"/>
</dbReference>
<evidence type="ECO:0008006" key="5">
    <source>
        <dbReference type="Google" id="ProtNLM"/>
    </source>
</evidence>
<dbReference type="PANTHER" id="PTHR44051:SF3">
    <property type="entry name" value="TRANSCRIPTIONAL REGULATOR URE2"/>
    <property type="match status" value="1"/>
</dbReference>
<name>A0A0B7KIX8_BIOOC</name>
<dbReference type="InterPro" id="IPR004045">
    <property type="entry name" value="Glutathione_S-Trfase_N"/>
</dbReference>
<evidence type="ECO:0000313" key="4">
    <source>
        <dbReference type="EMBL" id="CEO55382.1"/>
    </source>
</evidence>